<dbReference type="InterPro" id="IPR018973">
    <property type="entry name" value="MZB"/>
</dbReference>
<evidence type="ECO:0000313" key="3">
    <source>
        <dbReference type="EMBL" id="TQD45028.1"/>
    </source>
</evidence>
<feature type="compositionally biased region" description="Acidic residues" evidence="1">
    <location>
        <begin position="16"/>
        <end position="31"/>
    </location>
</feature>
<reference evidence="3 4" key="1">
    <citation type="submission" date="2019-06" db="EMBL/GenBank/DDBJ databases">
        <title>Draft genome sequence of Actinomyces johnsonii CCUG 34287T.</title>
        <authorList>
            <person name="Salva-Serra F."/>
            <person name="Cardew S."/>
            <person name="Moore E."/>
        </authorList>
    </citation>
    <scope>NUCLEOTIDE SEQUENCE [LARGE SCALE GENOMIC DNA]</scope>
    <source>
        <strain evidence="3 4">CCUG 34287</strain>
    </source>
</reference>
<dbReference type="Pfam" id="PF09369">
    <property type="entry name" value="MZB"/>
    <property type="match status" value="1"/>
</dbReference>
<feature type="domain" description="MrfA-like Zn-binding" evidence="2">
    <location>
        <begin position="564"/>
        <end position="668"/>
    </location>
</feature>
<sequence>MSQDQDIDQDGPGGAELDDGIGVDPLGDADDLSQNQAKKNFAKVGSARPTTLLYTYGPGAIIDLPHFTVMPTGLDDWERIWRRRAAAPITVHAPRLLETVQLMLGHQVGELRRFPWQPSRPGARRDGDDLGVPARVFPQWMRCTGCDLLAPLSRFVNGYHNTHPFRPDQAVFEHIDCPGRPGRSGAAQGRKGAKGAVRRKGRRRSPCVPARYLIVCPSGHLDEFPYDWWVHEGAHCPKAAHPELAMSDTSQRGATAFISCRACGARRGMSQALGEEGRQRLPRCRGRHPHLGIFTEGGCQAEPRVMLVGASNLWFAATQSIIDMPRLDPAEQQRDRLTALGRALDDDLESVGENLPFVRMLLKRGDADAVRLRDLDDDELTELLRMLALPAESDDDRLKRRESWDPVDLLVPEWNYLLTEPPGDHHEDSDSGLVISPRGLGDVPAGVSRVLAVDRLRKVNAILGFTRVDDYDRVDDSEARLVSLARSGRPTWVPATEDRGEGIFIQLDEAAVARWETRVLATPVWDSHRAAHRRNFERRFSETAKQINPDERLAPPRYWLIHTLAHALIRQMAMSSGYGAASISERLYAWRATEQREAAAGMLLTTTASDSDGTLGGLVSLSEPGRLADILGQALRAMTRCSSDPVCARRIPQDPEDFLHGAACHCCTMVSETSCERANRFLDRRFVIPLPEVNGGPGAGTGSSHDLAFFSDYQGM</sequence>
<comment type="caution">
    <text evidence="3">The sequence shown here is derived from an EMBL/GenBank/DDBJ whole genome shotgun (WGS) entry which is preliminary data.</text>
</comment>
<dbReference type="EMBL" id="VICB01000001">
    <property type="protein sequence ID" value="TQD45028.1"/>
    <property type="molecule type" value="Genomic_DNA"/>
</dbReference>
<evidence type="ECO:0000256" key="1">
    <source>
        <dbReference type="SAM" id="MobiDB-lite"/>
    </source>
</evidence>
<feature type="region of interest" description="Disordered" evidence="1">
    <location>
        <begin position="1"/>
        <end position="32"/>
    </location>
</feature>
<evidence type="ECO:0000313" key="4">
    <source>
        <dbReference type="Proteomes" id="UP000319010"/>
    </source>
</evidence>
<dbReference type="NCBIfam" id="NF038324">
    <property type="entry name" value="DrmB_fam"/>
    <property type="match status" value="1"/>
</dbReference>
<feature type="region of interest" description="Disordered" evidence="1">
    <location>
        <begin position="179"/>
        <end position="202"/>
    </location>
</feature>
<proteinExistence type="predicted"/>
<organism evidence="3 4">
    <name type="scientific">Actinomyces johnsonii</name>
    <dbReference type="NCBI Taxonomy" id="544581"/>
    <lineage>
        <taxon>Bacteria</taxon>
        <taxon>Bacillati</taxon>
        <taxon>Actinomycetota</taxon>
        <taxon>Actinomycetes</taxon>
        <taxon>Actinomycetales</taxon>
        <taxon>Actinomycetaceae</taxon>
        <taxon>Actinomyces</taxon>
    </lineage>
</organism>
<gene>
    <name evidence="3" type="ORF">FK256_00560</name>
</gene>
<dbReference type="RefSeq" id="WP_141423306.1">
    <property type="nucleotide sequence ID" value="NZ_JASPFB010000019.1"/>
</dbReference>
<feature type="compositionally biased region" description="Basic residues" evidence="1">
    <location>
        <begin position="191"/>
        <end position="202"/>
    </location>
</feature>
<dbReference type="Proteomes" id="UP000319010">
    <property type="component" value="Unassembled WGS sequence"/>
</dbReference>
<protein>
    <recommendedName>
        <fullName evidence="2">MrfA-like Zn-binding domain-containing protein</fullName>
    </recommendedName>
</protein>
<dbReference type="AlphaFoldDB" id="A0A508AAZ7"/>
<accession>A0A508AAZ7</accession>
<dbReference type="InterPro" id="IPR047721">
    <property type="entry name" value="DrmB"/>
</dbReference>
<evidence type="ECO:0000259" key="2">
    <source>
        <dbReference type="Pfam" id="PF09369"/>
    </source>
</evidence>
<name>A0A508AAZ7_9ACTO</name>